<keyword evidence="2" id="KW-1185">Reference proteome</keyword>
<evidence type="ECO:0008006" key="3">
    <source>
        <dbReference type="Google" id="ProtNLM"/>
    </source>
</evidence>
<proteinExistence type="predicted"/>
<evidence type="ECO:0000313" key="1">
    <source>
        <dbReference type="EMBL" id="MFC5358053.1"/>
    </source>
</evidence>
<name>A0ABW0GD55_9PROT</name>
<protein>
    <recommendedName>
        <fullName evidence="3">CRISPR-associated protein</fullName>
    </recommendedName>
</protein>
<reference evidence="2" key="1">
    <citation type="journal article" date="2019" name="Int. J. Syst. Evol. Microbiol.">
        <title>The Global Catalogue of Microorganisms (GCM) 10K type strain sequencing project: providing services to taxonomists for standard genome sequencing and annotation.</title>
        <authorList>
            <consortium name="The Broad Institute Genomics Platform"/>
            <consortium name="The Broad Institute Genome Sequencing Center for Infectious Disease"/>
            <person name="Wu L."/>
            <person name="Ma J."/>
        </authorList>
    </citation>
    <scope>NUCLEOTIDE SEQUENCE [LARGE SCALE GENOMIC DNA]</scope>
    <source>
        <strain evidence="2">CCUG 58760</strain>
    </source>
</reference>
<gene>
    <name evidence="1" type="ORF">ACFPMG_23995</name>
</gene>
<dbReference type="EMBL" id="JBHSLC010000081">
    <property type="protein sequence ID" value="MFC5358053.1"/>
    <property type="molecule type" value="Genomic_DNA"/>
</dbReference>
<dbReference type="Proteomes" id="UP001596166">
    <property type="component" value="Unassembled WGS sequence"/>
</dbReference>
<dbReference type="RefSeq" id="WP_376997737.1">
    <property type="nucleotide sequence ID" value="NZ_JBHSLC010000081.1"/>
</dbReference>
<accession>A0ABW0GD55</accession>
<sequence length="187" mass="20880">MAYEILKFKIIGVSSLLMHNGQLADPLNSFAKSIAEISSKRKKTDADHVEMGRREFYGSLYMSGGRPCIPGEMMEAVLIAGAKKDKKGNQAKAGLLVENNSPLLYDGPTSAEELWADERFRLRVPVKVGTAKVMRTRPRFDNWSAEIEVKFLPTMVNAREVKSFLQAAGEQVGIGDWRPRFGRFEVA</sequence>
<comment type="caution">
    <text evidence="1">The sequence shown here is derived from an EMBL/GenBank/DDBJ whole genome shotgun (WGS) entry which is preliminary data.</text>
</comment>
<organism evidence="1 2">
    <name type="scientific">Azospirillum himalayense</name>
    <dbReference type="NCBI Taxonomy" id="654847"/>
    <lineage>
        <taxon>Bacteria</taxon>
        <taxon>Pseudomonadati</taxon>
        <taxon>Pseudomonadota</taxon>
        <taxon>Alphaproteobacteria</taxon>
        <taxon>Rhodospirillales</taxon>
        <taxon>Azospirillaceae</taxon>
        <taxon>Azospirillum</taxon>
    </lineage>
</organism>
<evidence type="ECO:0000313" key="2">
    <source>
        <dbReference type="Proteomes" id="UP001596166"/>
    </source>
</evidence>